<dbReference type="eggNOG" id="COG1595">
    <property type="taxonomic scope" value="Bacteria"/>
</dbReference>
<evidence type="ECO:0000256" key="1">
    <source>
        <dbReference type="ARBA" id="ARBA00010641"/>
    </source>
</evidence>
<dbReference type="InterPro" id="IPR036388">
    <property type="entry name" value="WH-like_DNA-bd_sf"/>
</dbReference>
<keyword evidence="2" id="KW-0805">Transcription regulation</keyword>
<accession>Q8ELX2</accession>
<dbReference type="GO" id="GO:0006352">
    <property type="term" value="P:DNA-templated transcription initiation"/>
    <property type="evidence" value="ECO:0007669"/>
    <property type="project" value="InterPro"/>
</dbReference>
<keyword evidence="8" id="KW-1185">Reference proteome</keyword>
<evidence type="ECO:0000259" key="6">
    <source>
        <dbReference type="Pfam" id="PF08281"/>
    </source>
</evidence>
<dbReference type="GO" id="GO:0016987">
    <property type="term" value="F:sigma factor activity"/>
    <property type="evidence" value="ECO:0007669"/>
    <property type="project" value="UniProtKB-KW"/>
</dbReference>
<dbReference type="InterPro" id="IPR013325">
    <property type="entry name" value="RNA_pol_sigma_r2"/>
</dbReference>
<dbReference type="GO" id="GO:0003677">
    <property type="term" value="F:DNA binding"/>
    <property type="evidence" value="ECO:0007669"/>
    <property type="project" value="InterPro"/>
</dbReference>
<dbReference type="Pfam" id="PF04542">
    <property type="entry name" value="Sigma70_r2"/>
    <property type="match status" value="1"/>
</dbReference>
<dbReference type="InterPro" id="IPR013324">
    <property type="entry name" value="RNA_pol_sigma_r3/r4-like"/>
</dbReference>
<dbReference type="RefSeq" id="WP_011067489.1">
    <property type="nucleotide sequence ID" value="NC_004193.1"/>
</dbReference>
<dbReference type="KEGG" id="oih:OB3092"/>
<organism evidence="7 8">
    <name type="scientific">Oceanobacillus iheyensis (strain DSM 14371 / CIP 107618 / JCM 11309 / KCTC 3954 / HTE831)</name>
    <dbReference type="NCBI Taxonomy" id="221109"/>
    <lineage>
        <taxon>Bacteria</taxon>
        <taxon>Bacillati</taxon>
        <taxon>Bacillota</taxon>
        <taxon>Bacilli</taxon>
        <taxon>Bacillales</taxon>
        <taxon>Bacillaceae</taxon>
        <taxon>Oceanobacillus</taxon>
    </lineage>
</organism>
<dbReference type="NCBIfam" id="TIGR02937">
    <property type="entry name" value="sigma70-ECF"/>
    <property type="match status" value="1"/>
</dbReference>
<feature type="domain" description="RNA polymerase sigma factor 70 region 4 type 2" evidence="6">
    <location>
        <begin position="115"/>
        <end position="167"/>
    </location>
</feature>
<protein>
    <submittedName>
        <fullName evidence="7">RNA polymerase ECF-type sigma factor</fullName>
    </submittedName>
</protein>
<dbReference type="STRING" id="221109.gene:10735344"/>
<dbReference type="Pfam" id="PF08281">
    <property type="entry name" value="Sigma70_r4_2"/>
    <property type="match status" value="1"/>
</dbReference>
<dbReference type="PhylomeDB" id="Q8ELX2"/>
<dbReference type="EMBL" id="BA000028">
    <property type="protein sequence ID" value="BAC15048.1"/>
    <property type="molecule type" value="Genomic_DNA"/>
</dbReference>
<gene>
    <name evidence="7" type="ordered locus">OB3092</name>
</gene>
<dbReference type="Gene3D" id="1.10.10.10">
    <property type="entry name" value="Winged helix-like DNA-binding domain superfamily/Winged helix DNA-binding domain"/>
    <property type="match status" value="1"/>
</dbReference>
<evidence type="ECO:0000256" key="2">
    <source>
        <dbReference type="ARBA" id="ARBA00023015"/>
    </source>
</evidence>
<dbReference type="InterPro" id="IPR014284">
    <property type="entry name" value="RNA_pol_sigma-70_dom"/>
</dbReference>
<evidence type="ECO:0000259" key="5">
    <source>
        <dbReference type="Pfam" id="PF04542"/>
    </source>
</evidence>
<evidence type="ECO:0000313" key="8">
    <source>
        <dbReference type="Proteomes" id="UP000000822"/>
    </source>
</evidence>
<dbReference type="InterPro" id="IPR013249">
    <property type="entry name" value="RNA_pol_sigma70_r4_t2"/>
</dbReference>
<feature type="domain" description="RNA polymerase sigma-70 region 2" evidence="5">
    <location>
        <begin position="23"/>
        <end position="90"/>
    </location>
</feature>
<dbReference type="HOGENOM" id="CLU_047691_3_1_9"/>
<dbReference type="Gene3D" id="1.10.1740.10">
    <property type="match status" value="1"/>
</dbReference>
<sequence>MADDEKKLIKKIKKGNQQAFQKLYQLHVDYALRTAYAISKNKNDASDIVQETFIRVFRNIDSYDINRPFRAWLYRILINESNRLLRKRTRSEVTIDSEQLLDYLGRQSTQSKPLDELDEAIDELEEHHKTVIILKYLNGFSEKEIAEILELNQNTVKSRLYQARNKLRSKLGGREHEWE</sequence>
<reference evidence="7 8" key="1">
    <citation type="journal article" date="2001" name="FEMS Microbiol. Lett.">
        <title>Oceanobacillus iheyensis gen. nov., sp. nov., a deep-sea extremely halotolerant and alkaliphilic species isolated from a depth of 1050 m on the Iheya Ridge.</title>
        <authorList>
            <person name="Lu J."/>
            <person name="Nogi Y."/>
            <person name="Takami H."/>
        </authorList>
    </citation>
    <scope>NUCLEOTIDE SEQUENCE [LARGE SCALE GENOMIC DNA]</scope>
    <source>
        <strain evidence="8">DSM 14371 / CIP 107618 / JCM 11309 / KCTC 3954 / HTE831</strain>
    </source>
</reference>
<evidence type="ECO:0000256" key="4">
    <source>
        <dbReference type="ARBA" id="ARBA00023163"/>
    </source>
</evidence>
<keyword evidence="4" id="KW-0804">Transcription</keyword>
<dbReference type="SUPFAM" id="SSF88946">
    <property type="entry name" value="Sigma2 domain of RNA polymerase sigma factors"/>
    <property type="match status" value="1"/>
</dbReference>
<dbReference type="Proteomes" id="UP000000822">
    <property type="component" value="Chromosome"/>
</dbReference>
<comment type="similarity">
    <text evidence="1">Belongs to the sigma-70 factor family. ECF subfamily.</text>
</comment>
<name>Q8ELX2_OCEIH</name>
<proteinExistence type="inferred from homology"/>
<dbReference type="OrthoDB" id="188761at2"/>
<dbReference type="PANTHER" id="PTHR43133:SF51">
    <property type="entry name" value="RNA POLYMERASE SIGMA FACTOR"/>
    <property type="match status" value="1"/>
</dbReference>
<evidence type="ECO:0000313" key="7">
    <source>
        <dbReference type="EMBL" id="BAC15048.1"/>
    </source>
</evidence>
<dbReference type="AlphaFoldDB" id="Q8ELX2"/>
<evidence type="ECO:0000256" key="3">
    <source>
        <dbReference type="ARBA" id="ARBA00023082"/>
    </source>
</evidence>
<reference evidence="7 8" key="2">
    <citation type="journal article" date="2002" name="Nucleic Acids Res.">
        <title>Genome sequence of Oceanobacillus iheyensis isolated from the Iheya Ridge and its unexpected adaptive capabilities to extreme environments.</title>
        <authorList>
            <person name="Takami H."/>
            <person name="Takaki Y."/>
            <person name="Uchiyama I."/>
        </authorList>
    </citation>
    <scope>NUCLEOTIDE SEQUENCE [LARGE SCALE GENOMIC DNA]</scope>
    <source>
        <strain evidence="8">DSM 14371 / CIP 107618 / JCM 11309 / KCTC 3954 / HTE831</strain>
    </source>
</reference>
<dbReference type="PANTHER" id="PTHR43133">
    <property type="entry name" value="RNA POLYMERASE ECF-TYPE SIGMA FACTO"/>
    <property type="match status" value="1"/>
</dbReference>
<dbReference type="InterPro" id="IPR039425">
    <property type="entry name" value="RNA_pol_sigma-70-like"/>
</dbReference>
<keyword evidence="3" id="KW-0731">Sigma factor</keyword>
<dbReference type="CDD" id="cd06171">
    <property type="entry name" value="Sigma70_r4"/>
    <property type="match status" value="1"/>
</dbReference>
<dbReference type="SUPFAM" id="SSF88659">
    <property type="entry name" value="Sigma3 and sigma4 domains of RNA polymerase sigma factors"/>
    <property type="match status" value="1"/>
</dbReference>
<dbReference type="InterPro" id="IPR007627">
    <property type="entry name" value="RNA_pol_sigma70_r2"/>
</dbReference>